<dbReference type="Pfam" id="PF03899">
    <property type="entry name" value="ATP-synt_I"/>
    <property type="match status" value="1"/>
</dbReference>
<evidence type="ECO:0000256" key="3">
    <source>
        <dbReference type="ARBA" id="ARBA00022692"/>
    </source>
</evidence>
<evidence type="ECO:0000256" key="6">
    <source>
        <dbReference type="SAM" id="Phobius"/>
    </source>
</evidence>
<keyword evidence="2" id="KW-1003">Cell membrane</keyword>
<dbReference type="RefSeq" id="WP_186970765.1">
    <property type="nucleotide sequence ID" value="NZ_JACOPK010000015.1"/>
</dbReference>
<dbReference type="InterPro" id="IPR005598">
    <property type="entry name" value="ATP_synth_I"/>
</dbReference>
<sequence>MALKGYEIVREETARLARGMAPLALIAFGILLLAGFEPLRTGVSLLAGTAYSILLFAMIGRSAARAVLFPPAQGTRIVRRGYFFRYLLTGAAVFAAIRLPQLQPLAAILPLFFPKVILLWQQVRPSARKGGEENGI</sequence>
<keyword evidence="3 6" id="KW-0812">Transmembrane</keyword>
<accession>A0ABR7GQW7</accession>
<name>A0ABR7GQW7_9FIRM</name>
<evidence type="ECO:0000256" key="2">
    <source>
        <dbReference type="ARBA" id="ARBA00022475"/>
    </source>
</evidence>
<evidence type="ECO:0000313" key="7">
    <source>
        <dbReference type="EMBL" id="MBC5696704.1"/>
    </source>
</evidence>
<gene>
    <name evidence="7" type="ORF">H8S02_12280</name>
</gene>
<comment type="subcellular location">
    <subcellularLocation>
        <location evidence="1">Cell membrane</location>
        <topology evidence="1">Multi-pass membrane protein</topology>
    </subcellularLocation>
</comment>
<evidence type="ECO:0000256" key="5">
    <source>
        <dbReference type="ARBA" id="ARBA00023136"/>
    </source>
</evidence>
<organism evidence="7 8">
    <name type="scientific">Agathobaculum hominis</name>
    <dbReference type="NCBI Taxonomy" id="2763014"/>
    <lineage>
        <taxon>Bacteria</taxon>
        <taxon>Bacillati</taxon>
        <taxon>Bacillota</taxon>
        <taxon>Clostridia</taxon>
        <taxon>Eubacteriales</taxon>
        <taxon>Butyricicoccaceae</taxon>
        <taxon>Agathobaculum</taxon>
    </lineage>
</organism>
<evidence type="ECO:0000256" key="4">
    <source>
        <dbReference type="ARBA" id="ARBA00022989"/>
    </source>
</evidence>
<keyword evidence="5 6" id="KW-0472">Membrane</keyword>
<evidence type="ECO:0000313" key="8">
    <source>
        <dbReference type="Proteomes" id="UP000641741"/>
    </source>
</evidence>
<protein>
    <submittedName>
        <fullName evidence="7">ATP synthase subunit I</fullName>
    </submittedName>
</protein>
<feature type="transmembrane region" description="Helical" evidence="6">
    <location>
        <begin position="82"/>
        <end position="99"/>
    </location>
</feature>
<feature type="transmembrane region" description="Helical" evidence="6">
    <location>
        <begin position="42"/>
        <end position="61"/>
    </location>
</feature>
<dbReference type="Proteomes" id="UP000641741">
    <property type="component" value="Unassembled WGS sequence"/>
</dbReference>
<keyword evidence="4 6" id="KW-1133">Transmembrane helix</keyword>
<feature type="transmembrane region" description="Helical" evidence="6">
    <location>
        <begin position="20"/>
        <end position="36"/>
    </location>
</feature>
<proteinExistence type="predicted"/>
<comment type="caution">
    <text evidence="7">The sequence shown here is derived from an EMBL/GenBank/DDBJ whole genome shotgun (WGS) entry which is preliminary data.</text>
</comment>
<dbReference type="EMBL" id="JACOPK010000015">
    <property type="protein sequence ID" value="MBC5696704.1"/>
    <property type="molecule type" value="Genomic_DNA"/>
</dbReference>
<reference evidence="7 8" key="1">
    <citation type="submission" date="2020-08" db="EMBL/GenBank/DDBJ databases">
        <title>Genome public.</title>
        <authorList>
            <person name="Liu C."/>
            <person name="Sun Q."/>
        </authorList>
    </citation>
    <scope>NUCLEOTIDE SEQUENCE [LARGE SCALE GENOMIC DNA]</scope>
    <source>
        <strain evidence="7 8">M2</strain>
    </source>
</reference>
<evidence type="ECO:0000256" key="1">
    <source>
        <dbReference type="ARBA" id="ARBA00004651"/>
    </source>
</evidence>
<feature type="transmembrane region" description="Helical" evidence="6">
    <location>
        <begin position="105"/>
        <end position="123"/>
    </location>
</feature>
<keyword evidence="8" id="KW-1185">Reference proteome</keyword>